<keyword evidence="3" id="KW-1185">Reference proteome</keyword>
<dbReference type="EMBL" id="JAGMUU010000001">
    <property type="protein sequence ID" value="KAH7162394.1"/>
    <property type="molecule type" value="Genomic_DNA"/>
</dbReference>
<protein>
    <recommendedName>
        <fullName evidence="4">Secreted protein</fullName>
    </recommendedName>
</protein>
<comment type="caution">
    <text evidence="2">The sequence shown here is derived from an EMBL/GenBank/DDBJ whole genome shotgun (WGS) entry which is preliminary data.</text>
</comment>
<dbReference type="AlphaFoldDB" id="A0A9P9FIP4"/>
<accession>A0A9P9FIP4</accession>
<feature type="chain" id="PRO_5040359763" description="Secreted protein" evidence="1">
    <location>
        <begin position="19"/>
        <end position="173"/>
    </location>
</feature>
<dbReference type="Proteomes" id="UP000717696">
    <property type="component" value="Unassembled WGS sequence"/>
</dbReference>
<feature type="signal peptide" evidence="1">
    <location>
        <begin position="1"/>
        <end position="18"/>
    </location>
</feature>
<evidence type="ECO:0008006" key="4">
    <source>
        <dbReference type="Google" id="ProtNLM"/>
    </source>
</evidence>
<keyword evidence="1" id="KW-0732">Signal</keyword>
<reference evidence="2" key="1">
    <citation type="journal article" date="2021" name="Nat. Commun.">
        <title>Genetic determinants of endophytism in the Arabidopsis root mycobiome.</title>
        <authorList>
            <person name="Mesny F."/>
            <person name="Miyauchi S."/>
            <person name="Thiergart T."/>
            <person name="Pickel B."/>
            <person name="Atanasova L."/>
            <person name="Karlsson M."/>
            <person name="Huettel B."/>
            <person name="Barry K.W."/>
            <person name="Haridas S."/>
            <person name="Chen C."/>
            <person name="Bauer D."/>
            <person name="Andreopoulos W."/>
            <person name="Pangilinan J."/>
            <person name="LaButti K."/>
            <person name="Riley R."/>
            <person name="Lipzen A."/>
            <person name="Clum A."/>
            <person name="Drula E."/>
            <person name="Henrissat B."/>
            <person name="Kohler A."/>
            <person name="Grigoriev I.V."/>
            <person name="Martin F.M."/>
            <person name="Hacquard S."/>
        </authorList>
    </citation>
    <scope>NUCLEOTIDE SEQUENCE</scope>
    <source>
        <strain evidence="2">MPI-CAGE-AT-0021</strain>
    </source>
</reference>
<sequence length="173" mass="19336">MTVGVGWIWWLAFVETRACHGLLGRSKRERGQIPLQFRGFMLWDPSWGIRGTRGIGWRIPGDSAWHHDEASPTTAQLFSWLFLSFFWCSISSSIDWSSRQRRRPVAVASQSRGEGRESWPCFLSGGNCTANIGVPAEPPQADWLTEAQGSCTEDAVCASRLLTPHCITCLLPL</sequence>
<gene>
    <name evidence="2" type="ORF">B0J13DRAFT_9339</name>
</gene>
<organism evidence="2 3">
    <name type="scientific">Dactylonectria estremocensis</name>
    <dbReference type="NCBI Taxonomy" id="1079267"/>
    <lineage>
        <taxon>Eukaryota</taxon>
        <taxon>Fungi</taxon>
        <taxon>Dikarya</taxon>
        <taxon>Ascomycota</taxon>
        <taxon>Pezizomycotina</taxon>
        <taxon>Sordariomycetes</taxon>
        <taxon>Hypocreomycetidae</taxon>
        <taxon>Hypocreales</taxon>
        <taxon>Nectriaceae</taxon>
        <taxon>Dactylonectria</taxon>
    </lineage>
</organism>
<evidence type="ECO:0000313" key="3">
    <source>
        <dbReference type="Proteomes" id="UP000717696"/>
    </source>
</evidence>
<evidence type="ECO:0000313" key="2">
    <source>
        <dbReference type="EMBL" id="KAH7162394.1"/>
    </source>
</evidence>
<proteinExistence type="predicted"/>
<evidence type="ECO:0000256" key="1">
    <source>
        <dbReference type="SAM" id="SignalP"/>
    </source>
</evidence>
<name>A0A9P9FIP4_9HYPO</name>